<evidence type="ECO:0000313" key="1">
    <source>
        <dbReference type="EMBL" id="KAK8724973.1"/>
    </source>
</evidence>
<sequence>MDIKNVCIIQSIMMNSGKELQLYQDTIKCRILEVAINSTDITELNKEMHTLPDPITYTVTSLYYGNILYGCKFVCLPPLADWHLNIHIETSLHDLACNLTFAFFCALGCSFTTKQRESVCVCTYNCIYK</sequence>
<dbReference type="AlphaFoldDB" id="A0AAW0W695"/>
<gene>
    <name evidence="1" type="ORF">OTU49_011012</name>
</gene>
<evidence type="ECO:0000313" key="2">
    <source>
        <dbReference type="Proteomes" id="UP001445076"/>
    </source>
</evidence>
<dbReference type="Proteomes" id="UP001445076">
    <property type="component" value="Unassembled WGS sequence"/>
</dbReference>
<proteinExistence type="predicted"/>
<organism evidence="1 2">
    <name type="scientific">Cherax quadricarinatus</name>
    <name type="common">Australian red claw crayfish</name>
    <dbReference type="NCBI Taxonomy" id="27406"/>
    <lineage>
        <taxon>Eukaryota</taxon>
        <taxon>Metazoa</taxon>
        <taxon>Ecdysozoa</taxon>
        <taxon>Arthropoda</taxon>
        <taxon>Crustacea</taxon>
        <taxon>Multicrustacea</taxon>
        <taxon>Malacostraca</taxon>
        <taxon>Eumalacostraca</taxon>
        <taxon>Eucarida</taxon>
        <taxon>Decapoda</taxon>
        <taxon>Pleocyemata</taxon>
        <taxon>Astacidea</taxon>
        <taxon>Parastacoidea</taxon>
        <taxon>Parastacidae</taxon>
        <taxon>Cherax</taxon>
    </lineage>
</organism>
<accession>A0AAW0W695</accession>
<dbReference type="EMBL" id="JARKIK010000084">
    <property type="protein sequence ID" value="KAK8724973.1"/>
    <property type="molecule type" value="Genomic_DNA"/>
</dbReference>
<reference evidence="1 2" key="1">
    <citation type="journal article" date="2024" name="BMC Genomics">
        <title>Genome assembly of redclaw crayfish (Cherax quadricarinatus) provides insights into its immune adaptation and hypoxia tolerance.</title>
        <authorList>
            <person name="Liu Z."/>
            <person name="Zheng J."/>
            <person name="Li H."/>
            <person name="Fang K."/>
            <person name="Wang S."/>
            <person name="He J."/>
            <person name="Zhou D."/>
            <person name="Weng S."/>
            <person name="Chi M."/>
            <person name="Gu Z."/>
            <person name="He J."/>
            <person name="Li F."/>
            <person name="Wang M."/>
        </authorList>
    </citation>
    <scope>NUCLEOTIDE SEQUENCE [LARGE SCALE GENOMIC DNA]</scope>
    <source>
        <strain evidence="1">ZL_2023a</strain>
    </source>
</reference>
<protein>
    <submittedName>
        <fullName evidence="1">Uncharacterized protein</fullName>
    </submittedName>
</protein>
<comment type="caution">
    <text evidence="1">The sequence shown here is derived from an EMBL/GenBank/DDBJ whole genome shotgun (WGS) entry which is preliminary data.</text>
</comment>
<name>A0AAW0W695_CHEQU</name>
<keyword evidence="2" id="KW-1185">Reference proteome</keyword>